<organism evidence="8 9">
    <name type="scientific">Enterovirga rhinocerotis</name>
    <dbReference type="NCBI Taxonomy" id="1339210"/>
    <lineage>
        <taxon>Bacteria</taxon>
        <taxon>Pseudomonadati</taxon>
        <taxon>Pseudomonadota</taxon>
        <taxon>Alphaproteobacteria</taxon>
        <taxon>Hyphomicrobiales</taxon>
        <taxon>Methylobacteriaceae</taxon>
        <taxon>Enterovirga</taxon>
    </lineage>
</organism>
<evidence type="ECO:0000256" key="5">
    <source>
        <dbReference type="ARBA" id="ARBA00022967"/>
    </source>
</evidence>
<proteinExistence type="inferred from homology"/>
<dbReference type="PANTHER" id="PTHR42794:SF1">
    <property type="entry name" value="HEMIN IMPORT ATP-BINDING PROTEIN HMUV"/>
    <property type="match status" value="1"/>
</dbReference>
<dbReference type="EMBL" id="SNZR01000014">
    <property type="protein sequence ID" value="TDR89294.1"/>
    <property type="molecule type" value="Genomic_DNA"/>
</dbReference>
<name>A0A4R7BU55_9HYPH</name>
<dbReference type="SMART" id="SM00382">
    <property type="entry name" value="AAA"/>
    <property type="match status" value="1"/>
</dbReference>
<keyword evidence="2" id="KW-0813">Transport</keyword>
<keyword evidence="4 8" id="KW-0067">ATP-binding</keyword>
<dbReference type="InterPro" id="IPR003593">
    <property type="entry name" value="AAA+_ATPase"/>
</dbReference>
<evidence type="ECO:0000313" key="8">
    <source>
        <dbReference type="EMBL" id="TDR89294.1"/>
    </source>
</evidence>
<dbReference type="InterPro" id="IPR027417">
    <property type="entry name" value="P-loop_NTPase"/>
</dbReference>
<keyword evidence="5" id="KW-1278">Translocase</keyword>
<evidence type="ECO:0000313" key="9">
    <source>
        <dbReference type="Proteomes" id="UP000295122"/>
    </source>
</evidence>
<dbReference type="PROSITE" id="PS00211">
    <property type="entry name" value="ABC_TRANSPORTER_1"/>
    <property type="match status" value="1"/>
</dbReference>
<dbReference type="GO" id="GO:0005524">
    <property type="term" value="F:ATP binding"/>
    <property type="evidence" value="ECO:0007669"/>
    <property type="project" value="UniProtKB-KW"/>
</dbReference>
<keyword evidence="3" id="KW-0547">Nucleotide-binding</keyword>
<comment type="similarity">
    <text evidence="1">Belongs to the ABC transporter superfamily.</text>
</comment>
<evidence type="ECO:0000259" key="7">
    <source>
        <dbReference type="PROSITE" id="PS50893"/>
    </source>
</evidence>
<gene>
    <name evidence="8" type="ORF">EV668_3784</name>
</gene>
<dbReference type="Pfam" id="PF00005">
    <property type="entry name" value="ABC_tran"/>
    <property type="match status" value="1"/>
</dbReference>
<dbReference type="CDD" id="cd03214">
    <property type="entry name" value="ABC_Iron-Siderophores_B12_Hemin"/>
    <property type="match status" value="1"/>
</dbReference>
<dbReference type="SUPFAM" id="SSF52540">
    <property type="entry name" value="P-loop containing nucleoside triphosphate hydrolases"/>
    <property type="match status" value="1"/>
</dbReference>
<evidence type="ECO:0000256" key="4">
    <source>
        <dbReference type="ARBA" id="ARBA00022840"/>
    </source>
</evidence>
<dbReference type="Proteomes" id="UP000295122">
    <property type="component" value="Unassembled WGS sequence"/>
</dbReference>
<evidence type="ECO:0000256" key="3">
    <source>
        <dbReference type="ARBA" id="ARBA00022741"/>
    </source>
</evidence>
<comment type="function">
    <text evidence="6">Part of the ABC transporter complex HmuTUV involved in hemin import. Responsible for energy coupling to the transport system.</text>
</comment>
<dbReference type="InterPro" id="IPR003439">
    <property type="entry name" value="ABC_transporter-like_ATP-bd"/>
</dbReference>
<dbReference type="PROSITE" id="PS50893">
    <property type="entry name" value="ABC_TRANSPORTER_2"/>
    <property type="match status" value="1"/>
</dbReference>
<dbReference type="GO" id="GO:0016887">
    <property type="term" value="F:ATP hydrolysis activity"/>
    <property type="evidence" value="ECO:0007669"/>
    <property type="project" value="InterPro"/>
</dbReference>
<keyword evidence="9" id="KW-1185">Reference proteome</keyword>
<dbReference type="Gene3D" id="3.40.50.300">
    <property type="entry name" value="P-loop containing nucleotide triphosphate hydrolases"/>
    <property type="match status" value="1"/>
</dbReference>
<comment type="caution">
    <text evidence="8">The sequence shown here is derived from an EMBL/GenBank/DDBJ whole genome shotgun (WGS) entry which is preliminary data.</text>
</comment>
<feature type="domain" description="ABC transporter" evidence="7">
    <location>
        <begin position="4"/>
        <end position="237"/>
    </location>
</feature>
<sequence length="269" mass="27989">MSGLEARGLALGHGGRTMLAGVDLRLASGEMVGILGPNGAGKTTLLRALAGLAPPMAGSLALDGTPFARIADRDRARAIAYLAQGAEVNWEMTARAVVALGRLPHRGHPKSRDDETAVAEALRQADVPHLADRSCATLSGGERARVLLARALAVRGRFLLADEPVAALDPLLQLRTMELLGSIARAGSGVAVVLHDLSLAARFCDRIVLLAGGRALADAPPAVALGDAPVAEAFGIDVIRHLHDGETFVIPRRPRAPPIARSSDDRPSP</sequence>
<dbReference type="InterPro" id="IPR017871">
    <property type="entry name" value="ABC_transporter-like_CS"/>
</dbReference>
<evidence type="ECO:0000256" key="1">
    <source>
        <dbReference type="ARBA" id="ARBA00005417"/>
    </source>
</evidence>
<evidence type="ECO:0000256" key="2">
    <source>
        <dbReference type="ARBA" id="ARBA00022448"/>
    </source>
</evidence>
<dbReference type="AlphaFoldDB" id="A0A4R7BU55"/>
<accession>A0A4R7BU55</accession>
<protein>
    <submittedName>
        <fullName evidence="8">Iron complex transport system ATP-binding protein</fullName>
    </submittedName>
</protein>
<reference evidence="8 9" key="1">
    <citation type="submission" date="2019-03" db="EMBL/GenBank/DDBJ databases">
        <title>Genomic Encyclopedia of Type Strains, Phase IV (KMG-IV): sequencing the most valuable type-strain genomes for metagenomic binning, comparative biology and taxonomic classification.</title>
        <authorList>
            <person name="Goeker M."/>
        </authorList>
    </citation>
    <scope>NUCLEOTIDE SEQUENCE [LARGE SCALE GENOMIC DNA]</scope>
    <source>
        <strain evidence="8 9">DSM 25903</strain>
    </source>
</reference>
<dbReference type="PANTHER" id="PTHR42794">
    <property type="entry name" value="HEMIN IMPORT ATP-BINDING PROTEIN HMUV"/>
    <property type="match status" value="1"/>
</dbReference>
<evidence type="ECO:0000256" key="6">
    <source>
        <dbReference type="ARBA" id="ARBA00037066"/>
    </source>
</evidence>